<accession>A0AAW4N7V7</accession>
<dbReference type="EMBL" id="JAHOEP010000026">
    <property type="protein sequence ID" value="MBV3408751.1"/>
    <property type="molecule type" value="Genomic_DNA"/>
</dbReference>
<gene>
    <name evidence="1" type="ORF">KSW80_10130</name>
</gene>
<reference evidence="1" key="1">
    <citation type="submission" date="2021-06" db="EMBL/GenBank/DDBJ databases">
        <title>Collection of gut derived symbiotic bacterial strains cultured from healthy donors.</title>
        <authorList>
            <person name="Lin H."/>
            <person name="Littmann E."/>
            <person name="Pamer E.G."/>
        </authorList>
    </citation>
    <scope>NUCLEOTIDE SEQUENCE</scope>
    <source>
        <strain evidence="1">MSK.21.60</strain>
    </source>
</reference>
<proteinExistence type="predicted"/>
<evidence type="ECO:0000313" key="1">
    <source>
        <dbReference type="EMBL" id="MBV3408751.1"/>
    </source>
</evidence>
<dbReference type="Proteomes" id="UP001196316">
    <property type="component" value="Unassembled WGS sequence"/>
</dbReference>
<protein>
    <submittedName>
        <fullName evidence="1">Uncharacterized protein</fullName>
    </submittedName>
</protein>
<organism evidence="1 2">
    <name type="scientific">Segatella copri</name>
    <dbReference type="NCBI Taxonomy" id="165179"/>
    <lineage>
        <taxon>Bacteria</taxon>
        <taxon>Pseudomonadati</taxon>
        <taxon>Bacteroidota</taxon>
        <taxon>Bacteroidia</taxon>
        <taxon>Bacteroidales</taxon>
        <taxon>Prevotellaceae</taxon>
        <taxon>Segatella</taxon>
    </lineage>
</organism>
<dbReference type="AlphaFoldDB" id="A0AAW4N7V7"/>
<comment type="caution">
    <text evidence="1">The sequence shown here is derived from an EMBL/GenBank/DDBJ whole genome shotgun (WGS) entry which is preliminary data.</text>
</comment>
<evidence type="ECO:0000313" key="2">
    <source>
        <dbReference type="Proteomes" id="UP001196316"/>
    </source>
</evidence>
<name>A0AAW4N7V7_9BACT</name>
<sequence length="433" mass="48913">MNEIIRPWEASAQNSMPANIKDIQGIVEYGNNNLTLKQQKQIVGAYNMEAYDMAAEYAWKKAIIKLRNSLANLGMDFIAEFVQRDDVDEYTPIENVLTERATIDLAERLGVINSTGALHLRQAQELVNHYLSAKSDNEMSAIDSLSVIRPCVEYILSEPNVKVAVAFSEFRSRLLNEDLKLKDTAVAQVINSPLFYIRTVITILLSAIKKNKLIVQEHALVNITMLLPEVWGKLSSSDKWMIGETYRDVVASGDVVATKGLKLALGKVGGFDFVPETLRSTTFREMARKLIDVHDSFNNFYNETGVVKALANLGTRIPEPAFLVCLDAYLLVFLGNYYGYSRNAAPIAEEELKKISKDRWQAYFSSYIHTDDRILNNLETPTQVSRMRNLLVSIGATNFTELPKDNQKLFEAIMNNNSEKVKFITNVMYKKLV</sequence>
<dbReference type="RefSeq" id="WP_217326760.1">
    <property type="nucleotide sequence ID" value="NZ_JAHOEK010000025.1"/>
</dbReference>